<reference evidence="3" key="1">
    <citation type="journal article" date="2017" name="Nature">
        <title>The sunflower genome provides insights into oil metabolism, flowering and Asterid evolution.</title>
        <authorList>
            <person name="Badouin H."/>
            <person name="Gouzy J."/>
            <person name="Grassa C.J."/>
            <person name="Murat F."/>
            <person name="Staton S.E."/>
            <person name="Cottret L."/>
            <person name="Lelandais-Briere C."/>
            <person name="Owens G.L."/>
            <person name="Carrere S."/>
            <person name="Mayjonade B."/>
            <person name="Legrand L."/>
            <person name="Gill N."/>
            <person name="Kane N.C."/>
            <person name="Bowers J.E."/>
            <person name="Hubner S."/>
            <person name="Bellec A."/>
            <person name="Berard A."/>
            <person name="Berges H."/>
            <person name="Blanchet N."/>
            <person name="Boniface M.C."/>
            <person name="Brunel D."/>
            <person name="Catrice O."/>
            <person name="Chaidir N."/>
            <person name="Claudel C."/>
            <person name="Donnadieu C."/>
            <person name="Faraut T."/>
            <person name="Fievet G."/>
            <person name="Helmstetter N."/>
            <person name="King M."/>
            <person name="Knapp S.J."/>
            <person name="Lai Z."/>
            <person name="Le Paslier M.C."/>
            <person name="Lippi Y."/>
            <person name="Lorenzon L."/>
            <person name="Mandel J.R."/>
            <person name="Marage G."/>
            <person name="Marchand G."/>
            <person name="Marquand E."/>
            <person name="Bret-Mestries E."/>
            <person name="Morien E."/>
            <person name="Nambeesan S."/>
            <person name="Nguyen T."/>
            <person name="Pegot-Espagnet P."/>
            <person name="Pouilly N."/>
            <person name="Raftis F."/>
            <person name="Sallet E."/>
            <person name="Schiex T."/>
            <person name="Thomas J."/>
            <person name="Vandecasteele C."/>
            <person name="Vares D."/>
            <person name="Vear F."/>
            <person name="Vautrin S."/>
            <person name="Crespi M."/>
            <person name="Mangin B."/>
            <person name="Burke J.M."/>
            <person name="Salse J."/>
            <person name="Munos S."/>
            <person name="Vincourt P."/>
            <person name="Rieseberg L.H."/>
            <person name="Langlade N.B."/>
        </authorList>
    </citation>
    <scope>NUCLEOTIDE SEQUENCE</scope>
    <source>
        <tissue evidence="3">Leaves</tissue>
    </source>
</reference>
<evidence type="ECO:0000259" key="2">
    <source>
        <dbReference type="Pfam" id="PF04195"/>
    </source>
</evidence>
<dbReference type="InterPro" id="IPR007321">
    <property type="entry name" value="Transposase_28"/>
</dbReference>
<dbReference type="Proteomes" id="UP000215914">
    <property type="component" value="Unassembled WGS sequence"/>
</dbReference>
<proteinExistence type="predicted"/>
<sequence length="273" mass="31268">MSTGAEPVSTRKRKSRPKNPSGPNQAVINWKEDELNNLVQNFGFSSDWGVQFPTPNCTALDAPPGYIMLYDEFFLEGNFRLPMSKFVGEVLVGYGLHISQINALGLPRITHFEFICQANRIEPAFEKFNDPPKSLHDWKQKFFYICRGVIPIDMHYRSENEGVPRVNVSISYADQDWYTTLTRKVTPIIQLEERALVAAGMSMLWVPQNPRAYPVYGYKGKSGYSLMNVFDPNVGSAMVVAALPEDRLVWVDQIRDNFCTLQVRVWRFMPILF</sequence>
<feature type="domain" description="Transposase (putative) gypsy type" evidence="2">
    <location>
        <begin position="74"/>
        <end position="128"/>
    </location>
</feature>
<comment type="caution">
    <text evidence="3">The sequence shown here is derived from an EMBL/GenBank/DDBJ whole genome shotgun (WGS) entry which is preliminary data.</text>
</comment>
<evidence type="ECO:0000313" key="4">
    <source>
        <dbReference type="Proteomes" id="UP000215914"/>
    </source>
</evidence>
<protein>
    <recommendedName>
        <fullName evidence="2">Transposase (putative) gypsy type domain-containing protein</fullName>
    </recommendedName>
</protein>
<feature type="region of interest" description="Disordered" evidence="1">
    <location>
        <begin position="1"/>
        <end position="25"/>
    </location>
</feature>
<evidence type="ECO:0000256" key="1">
    <source>
        <dbReference type="SAM" id="MobiDB-lite"/>
    </source>
</evidence>
<dbReference type="Gramene" id="mRNA:HanXRQr2_Chr01g0007211">
    <property type="protein sequence ID" value="mRNA:HanXRQr2_Chr01g0007211"/>
    <property type="gene ID" value="HanXRQr2_Chr01g0007211"/>
</dbReference>
<accession>A0A9K3P1Z6</accession>
<dbReference type="PANTHER" id="PTHR31099:SF49">
    <property type="entry name" value="MYOSIN HEAVY CHAIN-LIKE PROTEIN"/>
    <property type="match status" value="1"/>
</dbReference>
<dbReference type="AlphaFoldDB" id="A0A9K3P1Z6"/>
<gene>
    <name evidence="3" type="ORF">HanXRQr2_Chr01g0007211</name>
</gene>
<dbReference type="Pfam" id="PF04195">
    <property type="entry name" value="Transposase_28"/>
    <property type="match status" value="1"/>
</dbReference>
<reference evidence="3" key="2">
    <citation type="submission" date="2020-06" db="EMBL/GenBank/DDBJ databases">
        <title>Helianthus annuus Genome sequencing and assembly Release 2.</title>
        <authorList>
            <person name="Gouzy J."/>
            <person name="Langlade N."/>
            <person name="Munos S."/>
        </authorList>
    </citation>
    <scope>NUCLEOTIDE SEQUENCE</scope>
    <source>
        <tissue evidence="3">Leaves</tissue>
    </source>
</reference>
<dbReference type="PANTHER" id="PTHR31099">
    <property type="entry name" value="OS06G0165300 PROTEIN"/>
    <property type="match status" value="1"/>
</dbReference>
<name>A0A9K3P1Z6_HELAN</name>
<evidence type="ECO:0000313" key="3">
    <source>
        <dbReference type="EMBL" id="KAF5820879.1"/>
    </source>
</evidence>
<organism evidence="3 4">
    <name type="scientific">Helianthus annuus</name>
    <name type="common">Common sunflower</name>
    <dbReference type="NCBI Taxonomy" id="4232"/>
    <lineage>
        <taxon>Eukaryota</taxon>
        <taxon>Viridiplantae</taxon>
        <taxon>Streptophyta</taxon>
        <taxon>Embryophyta</taxon>
        <taxon>Tracheophyta</taxon>
        <taxon>Spermatophyta</taxon>
        <taxon>Magnoliopsida</taxon>
        <taxon>eudicotyledons</taxon>
        <taxon>Gunneridae</taxon>
        <taxon>Pentapetalae</taxon>
        <taxon>asterids</taxon>
        <taxon>campanulids</taxon>
        <taxon>Asterales</taxon>
        <taxon>Asteraceae</taxon>
        <taxon>Asteroideae</taxon>
        <taxon>Heliantheae alliance</taxon>
        <taxon>Heliantheae</taxon>
        <taxon>Helianthus</taxon>
    </lineage>
</organism>
<keyword evidence="4" id="KW-1185">Reference proteome</keyword>
<dbReference type="EMBL" id="MNCJ02000316">
    <property type="protein sequence ID" value="KAF5820879.1"/>
    <property type="molecule type" value="Genomic_DNA"/>
</dbReference>